<reference evidence="8" key="1">
    <citation type="submission" date="2014-02" db="EMBL/GenBank/DDBJ databases">
        <title>Identification, characterization and expression profiles of glutathione S-transferase (GST) Helicoverpa armigera genes in response to 2-tridecanone.</title>
        <authorList>
            <person name="Fan W."/>
            <person name="Liu L."/>
            <person name="Xiang M."/>
            <person name="Zhang L."/>
            <person name="Gao X."/>
        </authorList>
    </citation>
    <scope>NUCLEOTIDE SEQUENCE</scope>
    <source>
        <tissue evidence="8">Midgut</tissue>
    </source>
</reference>
<dbReference type="SFLD" id="SFLDS00019">
    <property type="entry name" value="Glutathione_Transferase_(cytos"/>
    <property type="match status" value="1"/>
</dbReference>
<dbReference type="Gene3D" id="1.20.1050.10">
    <property type="match status" value="1"/>
</dbReference>
<protein>
    <recommendedName>
        <fullName evidence="2">glutathione transferase</fullName>
        <ecNumber evidence="2">2.5.1.18</ecNumber>
    </recommendedName>
</protein>
<dbReference type="PROSITE" id="PS50404">
    <property type="entry name" value="GST_NTER"/>
    <property type="match status" value="1"/>
</dbReference>
<evidence type="ECO:0000256" key="3">
    <source>
        <dbReference type="ARBA" id="ARBA00022679"/>
    </source>
</evidence>
<dbReference type="InterPro" id="IPR036282">
    <property type="entry name" value="Glutathione-S-Trfase_C_sf"/>
</dbReference>
<dbReference type="SFLD" id="SFLDG01205">
    <property type="entry name" value="AMPS.1"/>
    <property type="match status" value="1"/>
</dbReference>
<dbReference type="Pfam" id="PF02798">
    <property type="entry name" value="GST_N"/>
    <property type="match status" value="1"/>
</dbReference>
<evidence type="ECO:0000259" key="6">
    <source>
        <dbReference type="PROSITE" id="PS50404"/>
    </source>
</evidence>
<dbReference type="FunFam" id="1.20.1050.10:FF:000030">
    <property type="entry name" value="Glutathione S-transferase S1"/>
    <property type="match status" value="1"/>
</dbReference>
<dbReference type="GO" id="GO:0006749">
    <property type="term" value="P:glutathione metabolic process"/>
    <property type="evidence" value="ECO:0007669"/>
    <property type="project" value="TreeGrafter"/>
</dbReference>
<evidence type="ECO:0000256" key="1">
    <source>
        <dbReference type="ARBA" id="ARBA00011738"/>
    </source>
</evidence>
<proteinExistence type="evidence at transcript level"/>
<dbReference type="SUPFAM" id="SSF47616">
    <property type="entry name" value="GST C-terminal domain-like"/>
    <property type="match status" value="1"/>
</dbReference>
<dbReference type="InterPro" id="IPR010987">
    <property type="entry name" value="Glutathione-S-Trfase_C-like"/>
</dbReference>
<evidence type="ECO:0000256" key="5">
    <source>
        <dbReference type="ARBA" id="ARBA00047960"/>
    </source>
</evidence>
<dbReference type="EMBL" id="KJ468618">
    <property type="protein sequence ID" value="AIB07719.1"/>
    <property type="molecule type" value="mRNA"/>
</dbReference>
<dbReference type="CDD" id="cd03192">
    <property type="entry name" value="GST_C_Sigma_like"/>
    <property type="match status" value="1"/>
</dbReference>
<comment type="catalytic activity">
    <reaction evidence="5">
        <text>RX + glutathione = an S-substituted glutathione + a halide anion + H(+)</text>
        <dbReference type="Rhea" id="RHEA:16437"/>
        <dbReference type="ChEBI" id="CHEBI:15378"/>
        <dbReference type="ChEBI" id="CHEBI:16042"/>
        <dbReference type="ChEBI" id="CHEBI:17792"/>
        <dbReference type="ChEBI" id="CHEBI:57925"/>
        <dbReference type="ChEBI" id="CHEBI:90779"/>
        <dbReference type="EC" id="2.5.1.18"/>
    </reaction>
</comment>
<dbReference type="InterPro" id="IPR036249">
    <property type="entry name" value="Thioredoxin-like_sf"/>
</dbReference>
<feature type="domain" description="GST N-terminal" evidence="6">
    <location>
        <begin position="1"/>
        <end position="78"/>
    </location>
</feature>
<evidence type="ECO:0000256" key="4">
    <source>
        <dbReference type="ARBA" id="ARBA00038317"/>
    </source>
</evidence>
<organism evidence="8">
    <name type="scientific">Helicoverpa armigera armigera</name>
    <dbReference type="NCBI Taxonomy" id="52318"/>
    <lineage>
        <taxon>Eukaryota</taxon>
        <taxon>Metazoa</taxon>
        <taxon>Ecdysozoa</taxon>
        <taxon>Arthropoda</taxon>
        <taxon>Hexapoda</taxon>
        <taxon>Insecta</taxon>
        <taxon>Pterygota</taxon>
        <taxon>Neoptera</taxon>
        <taxon>Endopterygota</taxon>
        <taxon>Lepidoptera</taxon>
        <taxon>Glossata</taxon>
        <taxon>Ditrysia</taxon>
        <taxon>Noctuoidea</taxon>
        <taxon>Noctuidae</taxon>
        <taxon>Heliothinae</taxon>
        <taxon>Helicoverpa</taxon>
    </lineage>
</organism>
<sequence length="203" mass="23795">MAKKLHYFNLNGLAEPIRYILHYTKQEFEDVRHGFDMKKEVKDKLPYGQLPIYEEGERILTQSLAIAKYVARNSDLIPVDPWVVAVVEGAAYTIYDFWLKIVPYVKEQDPEKKKELKKHLLEETIDFFFTRFEKHLQENGGYFGGKLTWVEFILCGIVEASNLFLDTELEKKYPAVEAVVEKIRNLPGVKEYIEKRGPYVIDQ</sequence>
<evidence type="ECO:0000259" key="7">
    <source>
        <dbReference type="PROSITE" id="PS50405"/>
    </source>
</evidence>
<dbReference type="InterPro" id="IPR050213">
    <property type="entry name" value="GST_superfamily"/>
</dbReference>
<name>A0A0D3M5W3_HELAM</name>
<dbReference type="InterPro" id="IPR004045">
    <property type="entry name" value="Glutathione_S-Trfase_N"/>
</dbReference>
<dbReference type="PROSITE" id="PS50405">
    <property type="entry name" value="GST_CTER"/>
    <property type="match status" value="1"/>
</dbReference>
<dbReference type="PANTHER" id="PTHR11571:SF224">
    <property type="entry name" value="HEMATOPOIETIC PROSTAGLANDIN D SYNTHASE"/>
    <property type="match status" value="1"/>
</dbReference>
<dbReference type="AlphaFoldDB" id="A0A0D3M5W3"/>
<comment type="similarity">
    <text evidence="4">Belongs to the GST superfamily. Sigma family.</text>
</comment>
<dbReference type="SFLD" id="SFLDG00363">
    <property type="entry name" value="AMPS_(cytGST):_Alpha-__Mu-__Pi"/>
    <property type="match status" value="1"/>
</dbReference>
<feature type="domain" description="GST C-terminal" evidence="7">
    <location>
        <begin position="80"/>
        <end position="201"/>
    </location>
</feature>
<dbReference type="Gene3D" id="3.40.30.10">
    <property type="entry name" value="Glutaredoxin"/>
    <property type="match status" value="1"/>
</dbReference>
<dbReference type="InterPro" id="IPR004046">
    <property type="entry name" value="GST_C"/>
</dbReference>
<evidence type="ECO:0000256" key="2">
    <source>
        <dbReference type="ARBA" id="ARBA00012452"/>
    </source>
</evidence>
<dbReference type="GO" id="GO:0004364">
    <property type="term" value="F:glutathione transferase activity"/>
    <property type="evidence" value="ECO:0007669"/>
    <property type="project" value="UniProtKB-EC"/>
</dbReference>
<keyword evidence="3 8" id="KW-0808">Transferase</keyword>
<comment type="subunit">
    <text evidence="1">Homodimer.</text>
</comment>
<dbReference type="CDD" id="cd03039">
    <property type="entry name" value="GST_N_Sigma_like"/>
    <property type="match status" value="1"/>
</dbReference>
<dbReference type="SUPFAM" id="SSF52833">
    <property type="entry name" value="Thioredoxin-like"/>
    <property type="match status" value="1"/>
</dbReference>
<accession>A0A0D3M5W3</accession>
<dbReference type="PANTHER" id="PTHR11571">
    <property type="entry name" value="GLUTATHIONE S-TRANSFERASE"/>
    <property type="match status" value="1"/>
</dbReference>
<dbReference type="InterPro" id="IPR040079">
    <property type="entry name" value="Glutathione_S-Trfase"/>
</dbReference>
<dbReference type="EC" id="2.5.1.18" evidence="2"/>
<evidence type="ECO:0000313" key="8">
    <source>
        <dbReference type="EMBL" id="AIB07719.1"/>
    </source>
</evidence>
<dbReference type="Pfam" id="PF14497">
    <property type="entry name" value="GST_C_3"/>
    <property type="match status" value="1"/>
</dbReference>